<accession>A0A4C1ZGT8</accession>
<protein>
    <submittedName>
        <fullName evidence="2">Uncharacterized protein</fullName>
    </submittedName>
</protein>
<reference evidence="2 3" key="1">
    <citation type="journal article" date="2019" name="Commun. Biol.">
        <title>The bagworm genome reveals a unique fibroin gene that provides high tensile strength.</title>
        <authorList>
            <person name="Kono N."/>
            <person name="Nakamura H."/>
            <person name="Ohtoshi R."/>
            <person name="Tomita M."/>
            <person name="Numata K."/>
            <person name="Arakawa K."/>
        </authorList>
    </citation>
    <scope>NUCLEOTIDE SEQUENCE [LARGE SCALE GENOMIC DNA]</scope>
</reference>
<organism evidence="2 3">
    <name type="scientific">Eumeta variegata</name>
    <name type="common">Bagworm moth</name>
    <name type="synonym">Eumeta japonica</name>
    <dbReference type="NCBI Taxonomy" id="151549"/>
    <lineage>
        <taxon>Eukaryota</taxon>
        <taxon>Metazoa</taxon>
        <taxon>Ecdysozoa</taxon>
        <taxon>Arthropoda</taxon>
        <taxon>Hexapoda</taxon>
        <taxon>Insecta</taxon>
        <taxon>Pterygota</taxon>
        <taxon>Neoptera</taxon>
        <taxon>Endopterygota</taxon>
        <taxon>Lepidoptera</taxon>
        <taxon>Glossata</taxon>
        <taxon>Ditrysia</taxon>
        <taxon>Tineoidea</taxon>
        <taxon>Psychidae</taxon>
        <taxon>Oiketicinae</taxon>
        <taxon>Eumeta</taxon>
    </lineage>
</organism>
<feature type="compositionally biased region" description="Basic residues" evidence="1">
    <location>
        <begin position="69"/>
        <end position="79"/>
    </location>
</feature>
<evidence type="ECO:0000256" key="1">
    <source>
        <dbReference type="SAM" id="MobiDB-lite"/>
    </source>
</evidence>
<dbReference type="AlphaFoldDB" id="A0A4C1ZGT8"/>
<comment type="caution">
    <text evidence="2">The sequence shown here is derived from an EMBL/GenBank/DDBJ whole genome shotgun (WGS) entry which is preliminary data.</text>
</comment>
<evidence type="ECO:0000313" key="2">
    <source>
        <dbReference type="EMBL" id="GBP86324.1"/>
    </source>
</evidence>
<dbReference type="EMBL" id="BGZK01001787">
    <property type="protein sequence ID" value="GBP86324.1"/>
    <property type="molecule type" value="Genomic_DNA"/>
</dbReference>
<keyword evidence="3" id="KW-1185">Reference proteome</keyword>
<sequence length="123" mass="14307">MKSNSYIFKDIDKVERDTTLFPASSRFRKRDFEDFQTISHTLISAVFMHTFMTTRRPSTSRRLVPAPAARRRGRPRSRAAHSVYTPYYSGIDIVNPRSNSDNSRATRRSEARAYAGRRRPPRP</sequence>
<evidence type="ECO:0000313" key="3">
    <source>
        <dbReference type="Proteomes" id="UP000299102"/>
    </source>
</evidence>
<proteinExistence type="predicted"/>
<name>A0A4C1ZGT8_EUMVA</name>
<dbReference type="Proteomes" id="UP000299102">
    <property type="component" value="Unassembled WGS sequence"/>
</dbReference>
<feature type="region of interest" description="Disordered" evidence="1">
    <location>
        <begin position="56"/>
        <end position="123"/>
    </location>
</feature>
<gene>
    <name evidence="2" type="ORF">EVAR_52720_1</name>
</gene>